<feature type="domain" description="RRM" evidence="4">
    <location>
        <begin position="335"/>
        <end position="408"/>
    </location>
</feature>
<feature type="domain" description="RRM" evidence="4">
    <location>
        <begin position="190"/>
        <end position="261"/>
    </location>
</feature>
<evidence type="ECO:0000313" key="5">
    <source>
        <dbReference type="EMBL" id="KAJ1927992.1"/>
    </source>
</evidence>
<comment type="caution">
    <text evidence="5">The sequence shown here is derived from an EMBL/GenBank/DDBJ whole genome shotgun (WGS) entry which is preliminary data.</text>
</comment>
<feature type="region of interest" description="Disordered" evidence="3">
    <location>
        <begin position="1"/>
        <end position="37"/>
    </location>
</feature>
<organism evidence="5 6">
    <name type="scientific">Tieghemiomyces parasiticus</name>
    <dbReference type="NCBI Taxonomy" id="78921"/>
    <lineage>
        <taxon>Eukaryota</taxon>
        <taxon>Fungi</taxon>
        <taxon>Fungi incertae sedis</taxon>
        <taxon>Zoopagomycota</taxon>
        <taxon>Kickxellomycotina</taxon>
        <taxon>Dimargaritomycetes</taxon>
        <taxon>Dimargaritales</taxon>
        <taxon>Dimargaritaceae</taxon>
        <taxon>Tieghemiomyces</taxon>
    </lineage>
</organism>
<dbReference type="PANTHER" id="PTHR14089">
    <property type="entry name" value="PRE-MRNA-SPLICING FACTOR RBM22"/>
    <property type="match status" value="1"/>
</dbReference>
<dbReference type="InterPro" id="IPR012677">
    <property type="entry name" value="Nucleotide-bd_a/b_plait_sf"/>
</dbReference>
<dbReference type="Proteomes" id="UP001150569">
    <property type="component" value="Unassembled WGS sequence"/>
</dbReference>
<dbReference type="InterPro" id="IPR035979">
    <property type="entry name" value="RBD_domain_sf"/>
</dbReference>
<evidence type="ECO:0000313" key="6">
    <source>
        <dbReference type="Proteomes" id="UP001150569"/>
    </source>
</evidence>
<name>A0A9W8AF45_9FUNG</name>
<feature type="region of interest" description="Disordered" evidence="3">
    <location>
        <begin position="505"/>
        <end position="560"/>
    </location>
</feature>
<dbReference type="GO" id="GO:0010494">
    <property type="term" value="C:cytoplasmic stress granule"/>
    <property type="evidence" value="ECO:0007669"/>
    <property type="project" value="TreeGrafter"/>
</dbReference>
<dbReference type="InterPro" id="IPR000504">
    <property type="entry name" value="RRM_dom"/>
</dbReference>
<dbReference type="AlphaFoldDB" id="A0A9W8AF45"/>
<accession>A0A9W8AF45</accession>
<proteinExistence type="predicted"/>
<dbReference type="GO" id="GO:0003729">
    <property type="term" value="F:mRNA binding"/>
    <property type="evidence" value="ECO:0007669"/>
    <property type="project" value="TreeGrafter"/>
</dbReference>
<sequence length="560" mass="59573">MKRSNDYSNSRGNDGGGHGGHRDYTKRPRHHSQANAMSAPMYPGYGMMPMGMDPSMMGQQGYGMPMPMGMPPAPYPMVSGGNTGAAQPNGGGGGPANPTRTVYLGGVPAGITPREILDLVSVGPVEAVRILPEKNCAFVAFLDPSTAMAMITMAGQAGLNLQGQIVRPRFGNSQPVRSNILTAVMGGASRNVFMGKLDESTTSDDILTALEPFGTIEHFNYIASKGIAFAHFTDISSAIKCIQELPHTPGWEERRISFGKDRCGNSRRNHAAGGPGAAPVGGAPGMDPSMMMGGPGGYMAPGGYDPYGAMGQGGYDQTIMAGYGMAPATGGQINRTVYLSGISQEATCEDLCNAIRGGILHQIRYLPEKHIAFVSFVDPMAAMAFHSYVNSNSVSVRNRRLRAGWGHPSALPAAVATALQTNASRNVYIGSLPEGTTPQKLREDFAGFGEIEQVNILNEKNCGFVNFTNILTAVKAVQGVKDLHPEYSDCRISYGQDRCAKPLSSYGVRQASHNAGGDRREGRDRDGGDRRSRGSYYRPGQDETSGDAHMMSNEILDAEV</sequence>
<dbReference type="SUPFAM" id="SSF54928">
    <property type="entry name" value="RNA-binding domain, RBD"/>
    <property type="match status" value="2"/>
</dbReference>
<dbReference type="InterPro" id="IPR039171">
    <property type="entry name" value="Cwc2/Slt11"/>
</dbReference>
<gene>
    <name evidence="5" type="ORF">IWQ60_002455</name>
</gene>
<feature type="compositionally biased region" description="Basic and acidic residues" evidence="3">
    <location>
        <begin position="516"/>
        <end position="532"/>
    </location>
</feature>
<dbReference type="OrthoDB" id="6407164at2759"/>
<dbReference type="PANTHER" id="PTHR14089:SF8">
    <property type="entry name" value="RNA-BINDING PROTEIN MRN1"/>
    <property type="match status" value="1"/>
</dbReference>
<dbReference type="EMBL" id="JANBPT010000093">
    <property type="protein sequence ID" value="KAJ1927992.1"/>
    <property type="molecule type" value="Genomic_DNA"/>
</dbReference>
<protein>
    <recommendedName>
        <fullName evidence="4">RRM domain-containing protein</fullName>
    </recommendedName>
</protein>
<keyword evidence="6" id="KW-1185">Reference proteome</keyword>
<evidence type="ECO:0000256" key="2">
    <source>
        <dbReference type="PROSITE-ProRule" id="PRU00176"/>
    </source>
</evidence>
<reference evidence="5" key="1">
    <citation type="submission" date="2022-07" db="EMBL/GenBank/DDBJ databases">
        <title>Phylogenomic reconstructions and comparative analyses of Kickxellomycotina fungi.</title>
        <authorList>
            <person name="Reynolds N.K."/>
            <person name="Stajich J.E."/>
            <person name="Barry K."/>
            <person name="Grigoriev I.V."/>
            <person name="Crous P."/>
            <person name="Smith M.E."/>
        </authorList>
    </citation>
    <scope>NUCLEOTIDE SEQUENCE</scope>
    <source>
        <strain evidence="5">RSA 861</strain>
    </source>
</reference>
<feature type="domain" description="RRM" evidence="4">
    <location>
        <begin position="425"/>
        <end position="497"/>
    </location>
</feature>
<evidence type="ECO:0000256" key="1">
    <source>
        <dbReference type="ARBA" id="ARBA00022884"/>
    </source>
</evidence>
<keyword evidence="1 2" id="KW-0694">RNA-binding</keyword>
<evidence type="ECO:0000259" key="4">
    <source>
        <dbReference type="PROSITE" id="PS50102"/>
    </source>
</evidence>
<evidence type="ECO:0000256" key="3">
    <source>
        <dbReference type="SAM" id="MobiDB-lite"/>
    </source>
</evidence>
<dbReference type="Gene3D" id="3.30.70.330">
    <property type="match status" value="4"/>
</dbReference>
<dbReference type="PROSITE" id="PS50102">
    <property type="entry name" value="RRM"/>
    <property type="match status" value="4"/>
</dbReference>
<dbReference type="Pfam" id="PF00076">
    <property type="entry name" value="RRM_1"/>
    <property type="match status" value="2"/>
</dbReference>
<dbReference type="GO" id="GO:0000398">
    <property type="term" value="P:mRNA splicing, via spliceosome"/>
    <property type="evidence" value="ECO:0007669"/>
    <property type="project" value="TreeGrafter"/>
</dbReference>
<feature type="domain" description="RRM" evidence="4">
    <location>
        <begin position="100"/>
        <end position="173"/>
    </location>
</feature>
<dbReference type="SMART" id="SM00360">
    <property type="entry name" value="RRM"/>
    <property type="match status" value="4"/>
</dbReference>